<comment type="caution">
    <text evidence="11">The sequence shown here is derived from an EMBL/GenBank/DDBJ whole genome shotgun (WGS) entry which is preliminary data.</text>
</comment>
<evidence type="ECO:0000256" key="7">
    <source>
        <dbReference type="SAM" id="MobiDB-lite"/>
    </source>
</evidence>
<accession>A0ABN0UFD6</accession>
<evidence type="ECO:0000256" key="4">
    <source>
        <dbReference type="ARBA" id="ARBA00022989"/>
    </source>
</evidence>
<evidence type="ECO:0000256" key="5">
    <source>
        <dbReference type="ARBA" id="ARBA00023136"/>
    </source>
</evidence>
<dbReference type="InterPro" id="IPR050250">
    <property type="entry name" value="Macrolide_Exporter_MacB"/>
</dbReference>
<comment type="subcellular location">
    <subcellularLocation>
        <location evidence="1">Cell membrane</location>
        <topology evidence="1">Multi-pass membrane protein</topology>
    </subcellularLocation>
</comment>
<evidence type="ECO:0000256" key="3">
    <source>
        <dbReference type="ARBA" id="ARBA00022692"/>
    </source>
</evidence>
<keyword evidence="5 8" id="KW-0472">Membrane</keyword>
<gene>
    <name evidence="11" type="ORF">GCM10010492_55880</name>
</gene>
<evidence type="ECO:0000259" key="9">
    <source>
        <dbReference type="Pfam" id="PF02687"/>
    </source>
</evidence>
<feature type="domain" description="MacB-like periplasmic core" evidence="10">
    <location>
        <begin position="47"/>
        <end position="259"/>
    </location>
</feature>
<feature type="transmembrane region" description="Helical" evidence="8">
    <location>
        <begin position="48"/>
        <end position="69"/>
    </location>
</feature>
<evidence type="ECO:0000256" key="6">
    <source>
        <dbReference type="ARBA" id="ARBA00038076"/>
    </source>
</evidence>
<feature type="transmembrane region" description="Helical" evidence="8">
    <location>
        <begin position="378"/>
        <end position="402"/>
    </location>
</feature>
<dbReference type="EMBL" id="BAAABU010000016">
    <property type="protein sequence ID" value="GAA0248774.1"/>
    <property type="molecule type" value="Genomic_DNA"/>
</dbReference>
<dbReference type="RefSeq" id="WP_343936902.1">
    <property type="nucleotide sequence ID" value="NZ_BAAABU010000016.1"/>
</dbReference>
<feature type="region of interest" description="Disordered" evidence="7">
    <location>
        <begin position="1"/>
        <end position="23"/>
    </location>
</feature>
<proteinExistence type="inferred from homology"/>
<evidence type="ECO:0000259" key="10">
    <source>
        <dbReference type="Pfam" id="PF12704"/>
    </source>
</evidence>
<reference evidence="11 12" key="1">
    <citation type="journal article" date="2019" name="Int. J. Syst. Evol. Microbiol.">
        <title>The Global Catalogue of Microorganisms (GCM) 10K type strain sequencing project: providing services to taxonomists for standard genome sequencing and annotation.</title>
        <authorList>
            <consortium name="The Broad Institute Genomics Platform"/>
            <consortium name="The Broad Institute Genome Sequencing Center for Infectious Disease"/>
            <person name="Wu L."/>
            <person name="Ma J."/>
        </authorList>
    </citation>
    <scope>NUCLEOTIDE SEQUENCE [LARGE SCALE GENOMIC DNA]</scope>
    <source>
        <strain evidence="11 12">JCM 3380</strain>
    </source>
</reference>
<protein>
    <submittedName>
        <fullName evidence="11">ABC transporter permease</fullName>
    </submittedName>
</protein>
<dbReference type="PANTHER" id="PTHR30572">
    <property type="entry name" value="MEMBRANE COMPONENT OF TRANSPORTER-RELATED"/>
    <property type="match status" value="1"/>
</dbReference>
<organism evidence="11 12">
    <name type="scientific">Saccharothrix mutabilis subsp. mutabilis</name>
    <dbReference type="NCBI Taxonomy" id="66855"/>
    <lineage>
        <taxon>Bacteria</taxon>
        <taxon>Bacillati</taxon>
        <taxon>Actinomycetota</taxon>
        <taxon>Actinomycetes</taxon>
        <taxon>Pseudonocardiales</taxon>
        <taxon>Pseudonocardiaceae</taxon>
        <taxon>Saccharothrix</taxon>
    </lineage>
</organism>
<feature type="transmembrane region" description="Helical" evidence="8">
    <location>
        <begin position="349"/>
        <end position="372"/>
    </location>
</feature>
<dbReference type="Pfam" id="PF02687">
    <property type="entry name" value="FtsX"/>
    <property type="match status" value="1"/>
</dbReference>
<evidence type="ECO:0000256" key="2">
    <source>
        <dbReference type="ARBA" id="ARBA00022475"/>
    </source>
</evidence>
<comment type="similarity">
    <text evidence="6">Belongs to the ABC-4 integral membrane protein family.</text>
</comment>
<feature type="domain" description="ABC3 transporter permease C-terminal" evidence="9">
    <location>
        <begin position="301"/>
        <end position="411"/>
    </location>
</feature>
<name>A0ABN0UFD6_9PSEU</name>
<evidence type="ECO:0000256" key="8">
    <source>
        <dbReference type="SAM" id="Phobius"/>
    </source>
</evidence>
<dbReference type="InterPro" id="IPR025857">
    <property type="entry name" value="MacB_PCD"/>
</dbReference>
<feature type="transmembrane region" description="Helical" evidence="8">
    <location>
        <begin position="296"/>
        <end position="321"/>
    </location>
</feature>
<keyword evidence="2" id="KW-1003">Cell membrane</keyword>
<dbReference type="InterPro" id="IPR003838">
    <property type="entry name" value="ABC3_permease_C"/>
</dbReference>
<dbReference type="Proteomes" id="UP001500416">
    <property type="component" value="Unassembled WGS sequence"/>
</dbReference>
<sequence length="419" mass="42660">MTAPPPRTPHPDPADAASTPPPRATRLSLADVARLGTVGLRTRMARTVLAALGIAIGIGALVAVVGVPASNQAALREQIAALGPNLLTVAPGNDLFSAAKAKLPTESVAMIGRIAPVEAVSATGVTTASVRRSDQVPAEETGGIRVSASRLDLLQVLRGRVRAGTFLSPGGAEYPTVVLGDRAAHQLGVSLAADRPAPLVWIDDRPFRVVGVLEPVALAPEVDGSALVGWAAAQRYLGFDGHPGLIYVRVRDHALEAVKSVLGRTANPARPNEVLVSRPSDALAAQRLTERAYSALFLGLGGIALLVGGIGVANTMVISVLERRREIGLRRALGATRGQVRTQFLAESALLAGLGGGIGVLLGTAVTAAYAVSQGWPAVLPVPVLVGGVGAAVVIGVLAGVYPAVRAARLAPAAALADV</sequence>
<dbReference type="PANTHER" id="PTHR30572:SF4">
    <property type="entry name" value="ABC TRANSPORTER PERMEASE YTRF"/>
    <property type="match status" value="1"/>
</dbReference>
<evidence type="ECO:0000313" key="11">
    <source>
        <dbReference type="EMBL" id="GAA0248774.1"/>
    </source>
</evidence>
<evidence type="ECO:0000256" key="1">
    <source>
        <dbReference type="ARBA" id="ARBA00004651"/>
    </source>
</evidence>
<keyword evidence="3 8" id="KW-0812">Transmembrane</keyword>
<keyword evidence="12" id="KW-1185">Reference proteome</keyword>
<keyword evidence="4 8" id="KW-1133">Transmembrane helix</keyword>
<evidence type="ECO:0000313" key="12">
    <source>
        <dbReference type="Proteomes" id="UP001500416"/>
    </source>
</evidence>
<dbReference type="Pfam" id="PF12704">
    <property type="entry name" value="MacB_PCD"/>
    <property type="match status" value="1"/>
</dbReference>